<reference evidence="1" key="1">
    <citation type="journal article" date="2020" name="mSystems">
        <title>Genome- and Community-Level Interaction Insights into Carbon Utilization and Element Cycling Functions of Hydrothermarchaeota in Hydrothermal Sediment.</title>
        <authorList>
            <person name="Zhou Z."/>
            <person name="Liu Y."/>
            <person name="Xu W."/>
            <person name="Pan J."/>
            <person name="Luo Z.H."/>
            <person name="Li M."/>
        </authorList>
    </citation>
    <scope>NUCLEOTIDE SEQUENCE [LARGE SCALE GENOMIC DNA]</scope>
    <source>
        <strain evidence="1">SpSt-776</strain>
    </source>
</reference>
<comment type="caution">
    <text evidence="1">The sequence shown here is derived from an EMBL/GenBank/DDBJ whole genome shotgun (WGS) entry which is preliminary data.</text>
</comment>
<name>A0A7C3SJU9_9BACT</name>
<accession>A0A7C3SJU9</accession>
<organism evidence="1">
    <name type="scientific">Desulfobacca acetoxidans</name>
    <dbReference type="NCBI Taxonomy" id="60893"/>
    <lineage>
        <taxon>Bacteria</taxon>
        <taxon>Pseudomonadati</taxon>
        <taxon>Thermodesulfobacteriota</taxon>
        <taxon>Desulfobaccia</taxon>
        <taxon>Desulfobaccales</taxon>
        <taxon>Desulfobaccaceae</taxon>
        <taxon>Desulfobacca</taxon>
    </lineage>
</organism>
<sequence length="192" mass="22291">MAEIKSALELALEKAERFGRATKEELLQEQYYDKGRQIAVRYLKEEVDLEAELAKLPPEAQKPAKQAIKEILVRNIALPREERLDPRAVRALNGLLAVASNKKGMTRLKEEVQQLWDNYLMARNSAFQQLKASFAQQLASVTRALEAQYGQKLRVEVEHLPQFQEEWRKFETNLIQQFEPILEDRKAKMLTL</sequence>
<gene>
    <name evidence="1" type="ORF">ENV62_03370</name>
</gene>
<proteinExistence type="predicted"/>
<protein>
    <submittedName>
        <fullName evidence="1">Uncharacterized protein</fullName>
    </submittedName>
</protein>
<dbReference type="AlphaFoldDB" id="A0A7C3SJU9"/>
<evidence type="ECO:0000313" key="1">
    <source>
        <dbReference type="EMBL" id="HGB14265.1"/>
    </source>
</evidence>
<dbReference type="EMBL" id="DTHB01000027">
    <property type="protein sequence ID" value="HGB14265.1"/>
    <property type="molecule type" value="Genomic_DNA"/>
</dbReference>